<gene>
    <name evidence="1" type="ORF">QJS35_11025</name>
</gene>
<keyword evidence="2" id="KW-1185">Reference proteome</keyword>
<reference evidence="1 2" key="1">
    <citation type="journal article" date="2023" name="Genome Announc.">
        <title>Pan-Genome Analyses of the Genus Cohnella and Proposal of the Novel Species Cohnella silvisoli sp. nov., Isolated from Forest Soil.</title>
        <authorList>
            <person name="Wang C."/>
            <person name="Mao L."/>
            <person name="Bao G."/>
            <person name="Zhu H."/>
        </authorList>
    </citation>
    <scope>NUCLEOTIDE SEQUENCE [LARGE SCALE GENOMIC DNA]</scope>
    <source>
        <strain evidence="1 2">NL03-T5-1</strain>
    </source>
</reference>
<dbReference type="RefSeq" id="WP_232185626.1">
    <property type="nucleotide sequence ID" value="NZ_JAIOAP010000005.1"/>
</dbReference>
<protein>
    <recommendedName>
        <fullName evidence="3">N-acetyltransferase</fullName>
    </recommendedName>
</protein>
<evidence type="ECO:0000313" key="2">
    <source>
        <dbReference type="Proteomes" id="UP001493487"/>
    </source>
</evidence>
<proteinExistence type="predicted"/>
<organism evidence="1 2">
    <name type="scientific">Cohnella silvisoli</name>
    <dbReference type="NCBI Taxonomy" id="2873699"/>
    <lineage>
        <taxon>Bacteria</taxon>
        <taxon>Bacillati</taxon>
        <taxon>Bacillota</taxon>
        <taxon>Bacilli</taxon>
        <taxon>Bacillales</taxon>
        <taxon>Paenibacillaceae</taxon>
        <taxon>Cohnella</taxon>
    </lineage>
</organism>
<dbReference type="EMBL" id="JASKHM010000005">
    <property type="protein sequence ID" value="MEQ4482928.1"/>
    <property type="molecule type" value="Genomic_DNA"/>
</dbReference>
<dbReference type="Proteomes" id="UP001493487">
    <property type="component" value="Unassembled WGS sequence"/>
</dbReference>
<evidence type="ECO:0000313" key="1">
    <source>
        <dbReference type="EMBL" id="MEQ4482928.1"/>
    </source>
</evidence>
<evidence type="ECO:0008006" key="3">
    <source>
        <dbReference type="Google" id="ProtNLM"/>
    </source>
</evidence>
<comment type="caution">
    <text evidence="1">The sequence shown here is derived from an EMBL/GenBank/DDBJ whole genome shotgun (WGS) entry which is preliminary data.</text>
</comment>
<name>A0ABV1KSB0_9BACL</name>
<sequence length="96" mass="11422">MILDALTEGDGREICEWRYPAPYDLYRWPSWETMVKQGREFGDPQIRQVQYLAVRTKREFELEQLVGYVQFFQMDRTLRIGMGLRPDCCDRDGAPL</sequence>
<accession>A0ABV1KSB0</accession>